<dbReference type="KEGG" id="cbq:AL705_02620"/>
<feature type="domain" description="YjeF C-terminal" evidence="19">
    <location>
        <begin position="228"/>
        <end position="531"/>
    </location>
</feature>
<comment type="cofactor">
    <cofactor evidence="18">
        <name>K(+)</name>
        <dbReference type="ChEBI" id="CHEBI:29103"/>
    </cofactor>
    <text evidence="18">Binds 1 potassium ion per subunit.</text>
</comment>
<dbReference type="InterPro" id="IPR030677">
    <property type="entry name" value="Nnr"/>
</dbReference>
<keyword evidence="8 17" id="KW-0521">NADP</keyword>
<dbReference type="GO" id="GO:0052856">
    <property type="term" value="F:NAD(P)HX epimerase activity"/>
    <property type="evidence" value="ECO:0007669"/>
    <property type="project" value="UniProtKB-EC"/>
</dbReference>
<comment type="similarity">
    <text evidence="17">Belongs to the NnrD/CARKD family.</text>
</comment>
<evidence type="ECO:0000256" key="9">
    <source>
        <dbReference type="ARBA" id="ARBA00022958"/>
    </source>
</evidence>
<evidence type="ECO:0000256" key="1">
    <source>
        <dbReference type="ARBA" id="ARBA00000013"/>
    </source>
</evidence>
<sequence>MNVYTPDSIRAAEAPLLASLPEGDLMRRASYGLYIHVLDEIRRRCGTVYGSHILLVVGAGDNGGDTLWAGTYLRGKGAAVTAVLLNLNHTHAAGLAALRAAHGHVITLPQQETDLAANTALSAAIHSADLALDGIVGIGGRGPLREPAATVIDLLDDAHVPIVSVDIPSGIDPDTGVQHDPHVHPVATVTFGSLKPCHVLAGPSCGRISLVDIGLDLSGETPVMQVLSDADVAAQWPIPGANDNKYTTGVVGVCAGSAAYPGAALLTVSGAAHASSAMVRYSGSVSDLVLSHRPDTVCTGSPKQAGRVNAWIAGPGMGTDEGAFDRLSWILEQEIPVVLDADAITLISDTPELMDKRPRDAVTLLTPHTGEFLRLCTSYPETPHYPLPTSVADIERMGRPAAVTACQKAWENQGITISILLKGRTTYIAGPGGVFAEDTGSSWAATPGSGDVLTGLIGAIVAHGMVVGRSVEESAAMAVRVHSRAALLAAMGGQTWHTLDYLVDEGAQLPHGAPVTASEISLSISAAIRDVQAGGEDTLQ</sequence>
<comment type="catalytic activity">
    <reaction evidence="16 17 18">
        <text>(6S)-NADPHX + ADP = AMP + phosphate + NADPH + H(+)</text>
        <dbReference type="Rhea" id="RHEA:32235"/>
        <dbReference type="ChEBI" id="CHEBI:15378"/>
        <dbReference type="ChEBI" id="CHEBI:43474"/>
        <dbReference type="ChEBI" id="CHEBI:57783"/>
        <dbReference type="ChEBI" id="CHEBI:64076"/>
        <dbReference type="ChEBI" id="CHEBI:456215"/>
        <dbReference type="ChEBI" id="CHEBI:456216"/>
        <dbReference type="EC" id="4.2.1.136"/>
    </reaction>
</comment>
<dbReference type="EC" id="4.2.1.136" evidence="17"/>
<evidence type="ECO:0000256" key="3">
    <source>
        <dbReference type="ARBA" id="ARBA00006001"/>
    </source>
</evidence>
<evidence type="ECO:0000259" key="19">
    <source>
        <dbReference type="PROSITE" id="PS51383"/>
    </source>
</evidence>
<keyword evidence="10 17" id="KW-0520">NAD</keyword>
<comment type="function">
    <text evidence="17">Catalyzes the dehydration of the S-form of NAD(P)HX at the expense of ADP, which is converted to AMP. Together with NAD(P)HX epimerase, which catalyzes the epimerization of the S- and R-forms, the enzyme allows the repair of both epimers of NAD(P)HX, a damaged form of NAD(P)H that is a result of enzymatic or heat-dependent hydration.</text>
</comment>
<keyword evidence="6 17" id="KW-0547">Nucleotide-binding</keyword>
<comment type="similarity">
    <text evidence="4 18">In the C-terminal section; belongs to the NnrD/CARKD family.</text>
</comment>
<dbReference type="InterPro" id="IPR000631">
    <property type="entry name" value="CARKD"/>
</dbReference>
<dbReference type="Gene3D" id="3.40.1190.20">
    <property type="match status" value="1"/>
</dbReference>
<evidence type="ECO:0000256" key="17">
    <source>
        <dbReference type="HAMAP-Rule" id="MF_01965"/>
    </source>
</evidence>
<keyword evidence="12 17" id="KW-0456">Lyase</keyword>
<dbReference type="HAMAP" id="MF_01965">
    <property type="entry name" value="NADHX_dehydratase"/>
    <property type="match status" value="1"/>
</dbReference>
<keyword evidence="5 18" id="KW-0479">Metal-binding</keyword>
<dbReference type="GO" id="GO:0110051">
    <property type="term" value="P:metabolite repair"/>
    <property type="evidence" value="ECO:0007669"/>
    <property type="project" value="TreeGrafter"/>
</dbReference>
<dbReference type="PANTHER" id="PTHR12592:SF0">
    <property type="entry name" value="ATP-DEPENDENT (S)-NAD(P)H-HYDRATE DEHYDRATASE"/>
    <property type="match status" value="1"/>
</dbReference>
<evidence type="ECO:0000256" key="13">
    <source>
        <dbReference type="ARBA" id="ARBA00023268"/>
    </source>
</evidence>
<dbReference type="SUPFAM" id="SSF53613">
    <property type="entry name" value="Ribokinase-like"/>
    <property type="match status" value="1"/>
</dbReference>
<dbReference type="InterPro" id="IPR004443">
    <property type="entry name" value="YjeF_N_dom"/>
</dbReference>
<dbReference type="PIRSF" id="PIRSF017184">
    <property type="entry name" value="Nnr"/>
    <property type="match status" value="1"/>
</dbReference>
<evidence type="ECO:0000313" key="21">
    <source>
        <dbReference type="EMBL" id="ALE18738.1"/>
    </source>
</evidence>
<dbReference type="PROSITE" id="PS51385">
    <property type="entry name" value="YJEF_N"/>
    <property type="match status" value="1"/>
</dbReference>
<comment type="function">
    <text evidence="14 18">Bifunctional enzyme that catalyzes the epimerization of the S- and R-forms of NAD(P)HX and the dehydration of the S-form of NAD(P)HX at the expense of ADP, which is converted to AMP. This allows the repair of both epimers of NAD(P)HX, a damaged form of NAD(P)H that is a result of enzymatic or heat-dependent hydration.</text>
</comment>
<feature type="binding site" evidence="17">
    <location>
        <position position="451"/>
    </location>
    <ligand>
        <name>(6S)-NADPHX</name>
        <dbReference type="ChEBI" id="CHEBI:64076"/>
    </ligand>
</feature>
<dbReference type="GO" id="GO:0005524">
    <property type="term" value="F:ATP binding"/>
    <property type="evidence" value="ECO:0007669"/>
    <property type="project" value="UniProtKB-UniRule"/>
</dbReference>
<dbReference type="PANTHER" id="PTHR12592">
    <property type="entry name" value="ATP-DEPENDENT (S)-NAD(P)H-HYDRATE DEHYDRATASE FAMILY MEMBER"/>
    <property type="match status" value="1"/>
</dbReference>
<feature type="domain" description="YjeF N-terminal" evidence="20">
    <location>
        <begin position="9"/>
        <end position="221"/>
    </location>
</feature>
<dbReference type="GO" id="GO:0052855">
    <property type="term" value="F:ADP-dependent NAD(P)H-hydrate dehydratase activity"/>
    <property type="evidence" value="ECO:0007669"/>
    <property type="project" value="UniProtKB-UniRule"/>
</dbReference>
<evidence type="ECO:0000256" key="10">
    <source>
        <dbReference type="ARBA" id="ARBA00023027"/>
    </source>
</evidence>
<comment type="catalytic activity">
    <reaction evidence="1 18">
        <text>(6R)-NADHX = (6S)-NADHX</text>
        <dbReference type="Rhea" id="RHEA:32215"/>
        <dbReference type="ChEBI" id="CHEBI:64074"/>
        <dbReference type="ChEBI" id="CHEBI:64075"/>
        <dbReference type="EC" id="5.1.99.6"/>
    </reaction>
</comment>
<evidence type="ECO:0000259" key="20">
    <source>
        <dbReference type="PROSITE" id="PS51385"/>
    </source>
</evidence>
<evidence type="ECO:0000256" key="12">
    <source>
        <dbReference type="ARBA" id="ARBA00023239"/>
    </source>
</evidence>
<evidence type="ECO:0000256" key="16">
    <source>
        <dbReference type="ARBA" id="ARBA00049209"/>
    </source>
</evidence>
<comment type="subunit">
    <text evidence="17">Homotetramer.</text>
</comment>
<dbReference type="Proteomes" id="UP000068137">
    <property type="component" value="Chromosome"/>
</dbReference>
<keyword evidence="9 18" id="KW-0630">Potassium</keyword>
<protein>
    <recommendedName>
        <fullName evidence="17">ADP-dependent (S)-NAD(P)H-hydrate dehydratase</fullName>
        <ecNumber evidence="17">4.2.1.136</ecNumber>
    </recommendedName>
    <alternativeName>
        <fullName evidence="17">ADP-dependent NAD(P)HX dehydratase</fullName>
    </alternativeName>
</protein>
<proteinExistence type="inferred from homology"/>
<dbReference type="EMBL" id="CP012390">
    <property type="protein sequence ID" value="ALE18738.1"/>
    <property type="molecule type" value="Genomic_DNA"/>
</dbReference>
<dbReference type="Pfam" id="PF03853">
    <property type="entry name" value="YjeF_N"/>
    <property type="match status" value="1"/>
</dbReference>
<dbReference type="Gene3D" id="3.40.50.10260">
    <property type="entry name" value="YjeF N-terminal domain"/>
    <property type="match status" value="1"/>
</dbReference>
<feature type="binding site" evidence="17">
    <location>
        <begin position="422"/>
        <end position="426"/>
    </location>
    <ligand>
        <name>AMP</name>
        <dbReference type="ChEBI" id="CHEBI:456215"/>
    </ligand>
</feature>
<feature type="binding site" evidence="17">
    <location>
        <position position="368"/>
    </location>
    <ligand>
        <name>(6S)-NADPHX</name>
        <dbReference type="ChEBI" id="CHEBI:64076"/>
    </ligand>
</feature>
<evidence type="ECO:0000256" key="7">
    <source>
        <dbReference type="ARBA" id="ARBA00022840"/>
    </source>
</evidence>
<dbReference type="RefSeq" id="WP_053961684.1">
    <property type="nucleotide sequence ID" value="NZ_CP012390.1"/>
</dbReference>
<keyword evidence="11 18" id="KW-0413">Isomerase</keyword>
<evidence type="ECO:0000256" key="8">
    <source>
        <dbReference type="ARBA" id="ARBA00022857"/>
    </source>
</evidence>
<evidence type="ECO:0000256" key="2">
    <source>
        <dbReference type="ARBA" id="ARBA00000909"/>
    </source>
</evidence>
<comment type="catalytic activity">
    <reaction evidence="15 17 18">
        <text>(6S)-NADHX + ADP = AMP + phosphate + NADH + H(+)</text>
        <dbReference type="Rhea" id="RHEA:32223"/>
        <dbReference type="ChEBI" id="CHEBI:15378"/>
        <dbReference type="ChEBI" id="CHEBI:43474"/>
        <dbReference type="ChEBI" id="CHEBI:57945"/>
        <dbReference type="ChEBI" id="CHEBI:64074"/>
        <dbReference type="ChEBI" id="CHEBI:456215"/>
        <dbReference type="ChEBI" id="CHEBI:456216"/>
        <dbReference type="EC" id="4.2.1.136"/>
    </reaction>
</comment>
<evidence type="ECO:0000256" key="5">
    <source>
        <dbReference type="ARBA" id="ARBA00022723"/>
    </source>
</evidence>
<dbReference type="STRING" id="1528099.AL705_02620"/>
<dbReference type="Pfam" id="PF01256">
    <property type="entry name" value="Carb_kinase"/>
    <property type="match status" value="1"/>
</dbReference>
<evidence type="ECO:0000256" key="15">
    <source>
        <dbReference type="ARBA" id="ARBA00048238"/>
    </source>
</evidence>
<dbReference type="PROSITE" id="PS51383">
    <property type="entry name" value="YJEF_C_3"/>
    <property type="match status" value="1"/>
</dbReference>
<dbReference type="GO" id="GO:0046496">
    <property type="term" value="P:nicotinamide nucleotide metabolic process"/>
    <property type="evidence" value="ECO:0007669"/>
    <property type="project" value="UniProtKB-UniRule"/>
</dbReference>
<keyword evidence="7 17" id="KW-0067">ATP-binding</keyword>
<dbReference type="NCBIfam" id="TIGR00197">
    <property type="entry name" value="yjeF_nterm"/>
    <property type="match status" value="1"/>
</dbReference>
<dbReference type="InterPro" id="IPR029056">
    <property type="entry name" value="Ribokinase-like"/>
</dbReference>
<evidence type="ECO:0000313" key="22">
    <source>
        <dbReference type="Proteomes" id="UP000068137"/>
    </source>
</evidence>
<evidence type="ECO:0000256" key="11">
    <source>
        <dbReference type="ARBA" id="ARBA00023235"/>
    </source>
</evidence>
<dbReference type="AlphaFoldDB" id="A0A0M4M7W6"/>
<evidence type="ECO:0000256" key="6">
    <source>
        <dbReference type="ARBA" id="ARBA00022741"/>
    </source>
</evidence>
<feature type="binding site" evidence="17">
    <location>
        <position position="450"/>
    </location>
    <ligand>
        <name>AMP</name>
        <dbReference type="ChEBI" id="CHEBI:456215"/>
    </ligand>
</feature>
<dbReference type="PATRIC" id="fig|1562462.4.peg.531"/>
<reference evidence="21 22" key="1">
    <citation type="journal article" date="2015" name="Genome Announc.">
        <title>Complete Genome Sequences for Two Strains of a Novel Fastidious, Partially Acid-Fast, Gram-Positive Corynebacterineae Bacterium, Derived from Human Clinical Samples.</title>
        <authorList>
            <person name="Nicholson A.C."/>
            <person name="Bell M."/>
            <person name="Humrighouse B.W."/>
            <person name="McQuiston J.R."/>
        </authorList>
    </citation>
    <scope>NUCLEOTIDE SEQUENCE [LARGE SCALE GENOMIC DNA]</scope>
    <source>
        <strain evidence="21 22">X1698</strain>
    </source>
</reference>
<organism evidence="21 22">
    <name type="scientific">Lawsonella clevelandensis</name>
    <dbReference type="NCBI Taxonomy" id="1528099"/>
    <lineage>
        <taxon>Bacteria</taxon>
        <taxon>Bacillati</taxon>
        <taxon>Actinomycetota</taxon>
        <taxon>Actinomycetes</taxon>
        <taxon>Mycobacteriales</taxon>
        <taxon>Lawsonellaceae</taxon>
        <taxon>Lawsonella</taxon>
    </lineage>
</organism>
<dbReference type="GO" id="GO:0046872">
    <property type="term" value="F:metal ion binding"/>
    <property type="evidence" value="ECO:0007669"/>
    <property type="project" value="UniProtKB-UniRule"/>
</dbReference>
<accession>A0A0M4M7W6</accession>
<feature type="binding site" evidence="17">
    <location>
        <position position="263"/>
    </location>
    <ligand>
        <name>(6S)-NADPHX</name>
        <dbReference type="ChEBI" id="CHEBI:64076"/>
    </ligand>
</feature>
<dbReference type="CDD" id="cd01171">
    <property type="entry name" value="YXKO-related"/>
    <property type="match status" value="1"/>
</dbReference>
<comment type="cofactor">
    <cofactor evidence="17">
        <name>Mg(2+)</name>
        <dbReference type="ChEBI" id="CHEBI:18420"/>
    </cofactor>
</comment>
<feature type="binding site" evidence="17">
    <location>
        <position position="316"/>
    </location>
    <ligand>
        <name>(6S)-NADPHX</name>
        <dbReference type="ChEBI" id="CHEBI:64076"/>
    </ligand>
</feature>
<evidence type="ECO:0000256" key="4">
    <source>
        <dbReference type="ARBA" id="ARBA00009524"/>
    </source>
</evidence>
<keyword evidence="13" id="KW-0511">Multifunctional enzyme</keyword>
<name>A0A0M4M7W6_9ACTN</name>
<dbReference type="InterPro" id="IPR036652">
    <property type="entry name" value="YjeF_N_dom_sf"/>
</dbReference>
<evidence type="ECO:0000256" key="18">
    <source>
        <dbReference type="PIRNR" id="PIRNR017184"/>
    </source>
</evidence>
<comment type="similarity">
    <text evidence="3 18">In the N-terminal section; belongs to the NnrE/AIBP family.</text>
</comment>
<dbReference type="SUPFAM" id="SSF64153">
    <property type="entry name" value="YjeF N-terminal domain-like"/>
    <property type="match status" value="1"/>
</dbReference>
<comment type="catalytic activity">
    <reaction evidence="2 18">
        <text>(6R)-NADPHX = (6S)-NADPHX</text>
        <dbReference type="Rhea" id="RHEA:32227"/>
        <dbReference type="ChEBI" id="CHEBI:64076"/>
        <dbReference type="ChEBI" id="CHEBI:64077"/>
        <dbReference type="EC" id="5.1.99.6"/>
    </reaction>
</comment>
<gene>
    <name evidence="17" type="primary">nnrD</name>
    <name evidence="21" type="ORF">AL705_02620</name>
</gene>
<evidence type="ECO:0000256" key="14">
    <source>
        <dbReference type="ARBA" id="ARBA00025153"/>
    </source>
</evidence>